<gene>
    <name evidence="1" type="ORF">FW778_12530</name>
</gene>
<reference evidence="1 2" key="1">
    <citation type="submission" date="2019-09" db="EMBL/GenBank/DDBJ databases">
        <title>Draft genome sequence of Ginsengibacter sp. BR5-29.</title>
        <authorList>
            <person name="Im W.-T."/>
        </authorList>
    </citation>
    <scope>NUCLEOTIDE SEQUENCE [LARGE SCALE GENOMIC DNA]</scope>
    <source>
        <strain evidence="1 2">BR5-29</strain>
    </source>
</reference>
<dbReference type="Pfam" id="PF26622">
    <property type="entry name" value="DUF8199"/>
    <property type="match status" value="1"/>
</dbReference>
<organism evidence="1 2">
    <name type="scientific">Ginsengibacter hankyongi</name>
    <dbReference type="NCBI Taxonomy" id="2607284"/>
    <lineage>
        <taxon>Bacteria</taxon>
        <taxon>Pseudomonadati</taxon>
        <taxon>Bacteroidota</taxon>
        <taxon>Chitinophagia</taxon>
        <taxon>Chitinophagales</taxon>
        <taxon>Chitinophagaceae</taxon>
        <taxon>Ginsengibacter</taxon>
    </lineage>
</organism>
<protein>
    <submittedName>
        <fullName evidence="1">Uncharacterized protein</fullName>
    </submittedName>
</protein>
<sequence>MKRVLAILFLVIYTSAVFGTVVSIRYCSKQVSKVAMPGCKECNGYKCNHANKLTDCCKSHLLYHKVDNHSIVPSIYVSLPHFNTGSSIYDPDIILRRKIPGNTITNNFDLRSCTWPLYLRIRVFRI</sequence>
<accession>A0A5J5IEY5</accession>
<proteinExistence type="predicted"/>
<evidence type="ECO:0000313" key="2">
    <source>
        <dbReference type="Proteomes" id="UP000326903"/>
    </source>
</evidence>
<evidence type="ECO:0000313" key="1">
    <source>
        <dbReference type="EMBL" id="KAA9038392.1"/>
    </source>
</evidence>
<dbReference type="InterPro" id="IPR058512">
    <property type="entry name" value="DUF8199"/>
</dbReference>
<dbReference type="RefSeq" id="WP_150415067.1">
    <property type="nucleotide sequence ID" value="NZ_VYQF01000003.1"/>
</dbReference>
<dbReference type="Proteomes" id="UP000326903">
    <property type="component" value="Unassembled WGS sequence"/>
</dbReference>
<name>A0A5J5IEY5_9BACT</name>
<keyword evidence="2" id="KW-1185">Reference proteome</keyword>
<dbReference type="AlphaFoldDB" id="A0A5J5IEY5"/>
<comment type="caution">
    <text evidence="1">The sequence shown here is derived from an EMBL/GenBank/DDBJ whole genome shotgun (WGS) entry which is preliminary data.</text>
</comment>
<dbReference type="EMBL" id="VYQF01000003">
    <property type="protein sequence ID" value="KAA9038392.1"/>
    <property type="molecule type" value="Genomic_DNA"/>
</dbReference>